<evidence type="ECO:0000256" key="13">
    <source>
        <dbReference type="ARBA" id="ARBA00059701"/>
    </source>
</evidence>
<keyword evidence="10" id="KW-0325">Glycoprotein</keyword>
<accession>A0A673KE65</accession>
<comment type="subunit">
    <text evidence="3">Homodimer.</text>
</comment>
<dbReference type="GO" id="GO:0004185">
    <property type="term" value="F:serine-type carboxypeptidase activity"/>
    <property type="evidence" value="ECO:0007669"/>
    <property type="project" value="UniProtKB-EC"/>
</dbReference>
<dbReference type="InterPro" id="IPR008758">
    <property type="entry name" value="Peptidase_S28"/>
</dbReference>
<organism evidence="19 20">
    <name type="scientific">Sinocyclocheilus rhinocerous</name>
    <dbReference type="NCBI Taxonomy" id="307959"/>
    <lineage>
        <taxon>Eukaryota</taxon>
        <taxon>Metazoa</taxon>
        <taxon>Chordata</taxon>
        <taxon>Craniata</taxon>
        <taxon>Vertebrata</taxon>
        <taxon>Euteleostomi</taxon>
        <taxon>Actinopterygii</taxon>
        <taxon>Neopterygii</taxon>
        <taxon>Teleostei</taxon>
        <taxon>Ostariophysi</taxon>
        <taxon>Cypriniformes</taxon>
        <taxon>Cyprinidae</taxon>
        <taxon>Cyprininae</taxon>
        <taxon>Sinocyclocheilus</taxon>
    </lineage>
</organism>
<dbReference type="GO" id="GO:0006508">
    <property type="term" value="P:proteolysis"/>
    <property type="evidence" value="ECO:0007669"/>
    <property type="project" value="UniProtKB-KW"/>
</dbReference>
<dbReference type="SUPFAM" id="SSF53474">
    <property type="entry name" value="alpha/beta-Hydrolases"/>
    <property type="match status" value="1"/>
</dbReference>
<evidence type="ECO:0000256" key="11">
    <source>
        <dbReference type="ARBA" id="ARBA00023228"/>
    </source>
</evidence>
<evidence type="ECO:0000256" key="12">
    <source>
        <dbReference type="ARBA" id="ARBA00052013"/>
    </source>
</evidence>
<evidence type="ECO:0000256" key="14">
    <source>
        <dbReference type="ARBA" id="ARBA00066456"/>
    </source>
</evidence>
<comment type="similarity">
    <text evidence="2">Belongs to the peptidase S28 family.</text>
</comment>
<dbReference type="GO" id="GO:0060055">
    <property type="term" value="P:angiogenesis involved in wound healing"/>
    <property type="evidence" value="ECO:0007669"/>
    <property type="project" value="TreeGrafter"/>
</dbReference>
<keyword evidence="9" id="KW-1015">Disulfide bond</keyword>
<dbReference type="PANTHER" id="PTHR11010">
    <property type="entry name" value="PROTEASE S28 PRO-X CARBOXYPEPTIDASE-RELATED"/>
    <property type="match status" value="1"/>
</dbReference>
<dbReference type="GO" id="GO:0005764">
    <property type="term" value="C:lysosome"/>
    <property type="evidence" value="ECO:0007669"/>
    <property type="project" value="UniProtKB-SubCell"/>
</dbReference>
<keyword evidence="4" id="KW-0121">Carboxypeptidase</keyword>
<dbReference type="Proteomes" id="UP000472270">
    <property type="component" value="Unassembled WGS sequence"/>
</dbReference>
<keyword evidence="6 18" id="KW-0732">Signal</keyword>
<dbReference type="EC" id="3.4.16.2" evidence="14"/>
<dbReference type="GO" id="GO:0003085">
    <property type="term" value="P:negative regulation of systemic arterial blood pressure"/>
    <property type="evidence" value="ECO:0007669"/>
    <property type="project" value="TreeGrafter"/>
</dbReference>
<comment type="subcellular location">
    <subcellularLocation>
        <location evidence="1">Lysosome</location>
    </subcellularLocation>
</comment>
<evidence type="ECO:0000256" key="1">
    <source>
        <dbReference type="ARBA" id="ARBA00004371"/>
    </source>
</evidence>
<evidence type="ECO:0000313" key="20">
    <source>
        <dbReference type="Proteomes" id="UP000472270"/>
    </source>
</evidence>
<proteinExistence type="inferred from homology"/>
<dbReference type="InterPro" id="IPR029058">
    <property type="entry name" value="AB_hydrolase_fold"/>
</dbReference>
<dbReference type="GO" id="GO:0008239">
    <property type="term" value="F:dipeptidyl-peptidase activity"/>
    <property type="evidence" value="ECO:0007669"/>
    <property type="project" value="TreeGrafter"/>
</dbReference>
<protein>
    <recommendedName>
        <fullName evidence="15">Lysosomal Pro-X carboxypeptidase</fullName>
        <ecNumber evidence="14">3.4.16.2</ecNumber>
    </recommendedName>
    <alternativeName>
        <fullName evidence="17">Proline carboxypeptidase</fullName>
    </alternativeName>
    <alternativeName>
        <fullName evidence="16">Prolylcarboxypeptidase</fullName>
    </alternativeName>
</protein>
<evidence type="ECO:0000256" key="9">
    <source>
        <dbReference type="ARBA" id="ARBA00023157"/>
    </source>
</evidence>
<evidence type="ECO:0000256" key="16">
    <source>
        <dbReference type="ARBA" id="ARBA00076475"/>
    </source>
</evidence>
<evidence type="ECO:0000256" key="3">
    <source>
        <dbReference type="ARBA" id="ARBA00011738"/>
    </source>
</evidence>
<dbReference type="FunFam" id="1.20.120.980:FF:000002">
    <property type="entry name" value="lysosomal Pro-X carboxypeptidase"/>
    <property type="match status" value="1"/>
</dbReference>
<feature type="chain" id="PRO_5025536735" description="Lysosomal Pro-X carboxypeptidase" evidence="18">
    <location>
        <begin position="22"/>
        <end position="457"/>
    </location>
</feature>
<evidence type="ECO:0000256" key="8">
    <source>
        <dbReference type="ARBA" id="ARBA00023145"/>
    </source>
</evidence>
<dbReference type="PROSITE" id="PS51257">
    <property type="entry name" value="PROKAR_LIPOPROTEIN"/>
    <property type="match status" value="1"/>
</dbReference>
<evidence type="ECO:0000256" key="4">
    <source>
        <dbReference type="ARBA" id="ARBA00022645"/>
    </source>
</evidence>
<name>A0A673KE65_9TELE</name>
<keyword evidence="5" id="KW-0645">Protease</keyword>
<evidence type="ECO:0000256" key="10">
    <source>
        <dbReference type="ARBA" id="ARBA00023180"/>
    </source>
</evidence>
<evidence type="ECO:0000256" key="15">
    <source>
        <dbReference type="ARBA" id="ARBA00073691"/>
    </source>
</evidence>
<evidence type="ECO:0000313" key="19">
    <source>
        <dbReference type="Ensembl" id="ENSSRHP00000061414.1"/>
    </source>
</evidence>
<gene>
    <name evidence="19" type="primary">LOC107740382</name>
</gene>
<evidence type="ECO:0000256" key="6">
    <source>
        <dbReference type="ARBA" id="ARBA00022729"/>
    </source>
</evidence>
<evidence type="ECO:0000256" key="2">
    <source>
        <dbReference type="ARBA" id="ARBA00011079"/>
    </source>
</evidence>
<evidence type="ECO:0000256" key="5">
    <source>
        <dbReference type="ARBA" id="ARBA00022670"/>
    </source>
</evidence>
<evidence type="ECO:0000256" key="7">
    <source>
        <dbReference type="ARBA" id="ARBA00022801"/>
    </source>
</evidence>
<evidence type="ECO:0000256" key="17">
    <source>
        <dbReference type="ARBA" id="ARBA00076608"/>
    </source>
</evidence>
<dbReference type="Gene3D" id="3.40.50.1820">
    <property type="entry name" value="alpha/beta hydrolase"/>
    <property type="match status" value="2"/>
</dbReference>
<feature type="signal peptide" evidence="18">
    <location>
        <begin position="1"/>
        <end position="21"/>
    </location>
</feature>
<dbReference type="GO" id="GO:0043535">
    <property type="term" value="P:regulation of blood vessel endothelial cell migration"/>
    <property type="evidence" value="ECO:0007669"/>
    <property type="project" value="TreeGrafter"/>
</dbReference>
<keyword evidence="7" id="KW-0378">Hydrolase</keyword>
<evidence type="ECO:0000256" key="18">
    <source>
        <dbReference type="SAM" id="SignalP"/>
    </source>
</evidence>
<dbReference type="PANTHER" id="PTHR11010:SF38">
    <property type="entry name" value="LYSOSOMAL PRO-X CARBOXYPEPTIDASE"/>
    <property type="match status" value="1"/>
</dbReference>
<sequence length="457" mass="51858">MRLINTALLFLLLILSCKALGLKPQLLGRHTAQTNSQHTSVSYKTFYFDQQIDHFGFLENGTFKQRYLLNDQHWHKEGGPILFYTGNEGDITWFCNNTGFMWDVAEDLGALLVFAEHRYYGESMPFGEESYSNAKYLNYLTSEQALADFAVLIKALKKTLPGAQKSSVIAIGGSYGGMLAAWLRMKYPSAVRMLFCVSSYGFSWTHLISFSFIGEGLQWLSQEFGLCNPLKTPDEVYGFKAWLQETWVNLAMVDYPYEANFLQPLPAWPVKVVCKNLHFNTGVSDKQLLNGISQAVRVYYNYTGDAVCLNTSQTATGNLGFLGWFYQSCTEMVMPICTDGVADMFEPQPWNFQAFSDECYNQFRVRPREDWAEIVYGGRNISAHSNIIFSNGNLDPWMSGGVTRSLSESLVAIMIDGGAHHLDLRYNSEFDPESVIKTRALEVRYFKQWIKQAATTQ</sequence>
<reference evidence="19" key="1">
    <citation type="submission" date="2025-08" db="UniProtKB">
        <authorList>
            <consortium name="Ensembl"/>
        </authorList>
    </citation>
    <scope>IDENTIFICATION</scope>
</reference>
<keyword evidence="11" id="KW-0458">Lysosome</keyword>
<keyword evidence="20" id="KW-1185">Reference proteome</keyword>
<dbReference type="AlphaFoldDB" id="A0A673KE65"/>
<comment type="catalytic activity">
    <reaction evidence="12">
        <text>Cleavage of a -Pro-|-Xaa bond to release a C-terminal amino acid.</text>
        <dbReference type="EC" id="3.4.16.2"/>
    </reaction>
</comment>
<dbReference type="Ensembl" id="ENSSRHT00000063115.1">
    <property type="protein sequence ID" value="ENSSRHP00000061414.1"/>
    <property type="gene ID" value="ENSSRHG00000030669.1"/>
</dbReference>
<reference evidence="19" key="2">
    <citation type="submission" date="2025-09" db="UniProtKB">
        <authorList>
            <consortium name="Ensembl"/>
        </authorList>
    </citation>
    <scope>IDENTIFICATION</scope>
</reference>
<comment type="function">
    <text evidence="13">Cleaves C-terminal amino acids linked to proline in peptides such as angiotensin II, III and des-Arg9-bradykinin. This cleavage occurs at acidic pH, but enzymatic activity is retained with some substrates at neutral pH.</text>
</comment>
<dbReference type="Pfam" id="PF05577">
    <property type="entry name" value="Peptidase_S28"/>
    <property type="match status" value="2"/>
</dbReference>
<keyword evidence="8" id="KW-0865">Zymogen</keyword>